<dbReference type="AlphaFoldDB" id="L0KY79"/>
<dbReference type="PANTHER" id="PTHR10762">
    <property type="entry name" value="DIPHTHAMIDE BIOSYNTHESIS PROTEIN"/>
    <property type="match status" value="1"/>
</dbReference>
<evidence type="ECO:0000256" key="9">
    <source>
        <dbReference type="ARBA" id="ARBA00048403"/>
    </source>
</evidence>
<keyword evidence="8 10" id="KW-0411">Iron-sulfur</keyword>
<keyword evidence="4 10" id="KW-0808">Transferase</keyword>
<organism evidence="11 12">
    <name type="scientific">Methanomethylovorans hollandica (strain DSM 15978 / NBRC 107637 / DMS1)</name>
    <dbReference type="NCBI Taxonomy" id="867904"/>
    <lineage>
        <taxon>Archaea</taxon>
        <taxon>Methanobacteriati</taxon>
        <taxon>Methanobacteriota</taxon>
        <taxon>Stenosarchaea group</taxon>
        <taxon>Methanomicrobia</taxon>
        <taxon>Methanosarcinales</taxon>
        <taxon>Methanosarcinaceae</taxon>
        <taxon>Methanomethylovorans</taxon>
    </lineage>
</organism>
<protein>
    <recommendedName>
        <fullName evidence="3 10">2-(3-amino-3-carboxypropyl)histidine synthase</fullName>
        <ecNumber evidence="3 10">2.5.1.108</ecNumber>
    </recommendedName>
</protein>
<dbReference type="STRING" id="867904.Metho_2235"/>
<dbReference type="KEGG" id="mhz:Metho_2235"/>
<evidence type="ECO:0000256" key="2">
    <source>
        <dbReference type="ARBA" id="ARBA00005156"/>
    </source>
</evidence>
<evidence type="ECO:0000256" key="3">
    <source>
        <dbReference type="ARBA" id="ARBA00012221"/>
    </source>
</evidence>
<keyword evidence="7 10" id="KW-0408">Iron</keyword>
<evidence type="ECO:0000256" key="1">
    <source>
        <dbReference type="ARBA" id="ARBA00001966"/>
    </source>
</evidence>
<gene>
    <name evidence="11" type="ordered locus">Metho_2235</name>
</gene>
<comment type="function">
    <text evidence="10">Catalyzes the first step of diphthamide biosynthesis, i.e. the transfer of the 3-amino-3-carboxypropyl group from S-adenosyl-L-methionine (SAM) to the C2 position of the imidazole ring of the target histidine residue in translation elongation factor 2 (EF-2).</text>
</comment>
<dbReference type="InterPro" id="IPR042263">
    <property type="entry name" value="DPH1/DPH2_1"/>
</dbReference>
<reference evidence="12" key="1">
    <citation type="submission" date="2012-02" db="EMBL/GenBank/DDBJ databases">
        <title>Complete sequence of chromosome of Methanomethylovorans hollandica DSM 15978.</title>
        <authorList>
            <person name="Lucas S."/>
            <person name="Copeland A."/>
            <person name="Lapidus A."/>
            <person name="Glavina del Rio T."/>
            <person name="Dalin E."/>
            <person name="Tice H."/>
            <person name="Bruce D."/>
            <person name="Goodwin L."/>
            <person name="Pitluck S."/>
            <person name="Peters L."/>
            <person name="Mikhailova N."/>
            <person name="Held B."/>
            <person name="Kyrpides N."/>
            <person name="Mavromatis K."/>
            <person name="Ivanova N."/>
            <person name="Brettin T."/>
            <person name="Detter J.C."/>
            <person name="Han C."/>
            <person name="Larimer F."/>
            <person name="Land M."/>
            <person name="Hauser L."/>
            <person name="Markowitz V."/>
            <person name="Cheng J.-F."/>
            <person name="Hugenholtz P."/>
            <person name="Woyke T."/>
            <person name="Wu D."/>
            <person name="Spring S."/>
            <person name="Schroeder M."/>
            <person name="Brambilla E."/>
            <person name="Klenk H.-P."/>
            <person name="Eisen J.A."/>
        </authorList>
    </citation>
    <scope>NUCLEOTIDE SEQUENCE [LARGE SCALE GENOMIC DNA]</scope>
    <source>
        <strain evidence="12">DSM 15978 / NBRC 107637 / DMS1</strain>
    </source>
</reference>
<dbReference type="Proteomes" id="UP000010866">
    <property type="component" value="Chromosome"/>
</dbReference>
<comment type="pathway">
    <text evidence="2 10">Protein modification; peptidyl-diphthamide biosynthesis.</text>
</comment>
<proteinExistence type="inferred from homology"/>
<dbReference type="HOGENOM" id="CLU_037146_0_0_2"/>
<dbReference type="GO" id="GO:0017183">
    <property type="term" value="P:protein histidyl modification to diphthamide"/>
    <property type="evidence" value="ECO:0007669"/>
    <property type="project" value="UniProtKB-UniRule"/>
</dbReference>
<dbReference type="GO" id="GO:0051539">
    <property type="term" value="F:4 iron, 4 sulfur cluster binding"/>
    <property type="evidence" value="ECO:0007669"/>
    <property type="project" value="UniProtKB-UniRule"/>
</dbReference>
<dbReference type="EC" id="2.5.1.108" evidence="3 10"/>
<dbReference type="UniPathway" id="UPA00559"/>
<evidence type="ECO:0000313" key="12">
    <source>
        <dbReference type="Proteomes" id="UP000010866"/>
    </source>
</evidence>
<accession>L0KY79</accession>
<dbReference type="RefSeq" id="WP_015325562.1">
    <property type="nucleotide sequence ID" value="NC_019977.1"/>
</dbReference>
<evidence type="ECO:0000256" key="10">
    <source>
        <dbReference type="PIRNR" id="PIRNR004967"/>
    </source>
</evidence>
<name>L0KY79_METHD</name>
<evidence type="ECO:0000256" key="7">
    <source>
        <dbReference type="ARBA" id="ARBA00023004"/>
    </source>
</evidence>
<comment type="similarity">
    <text evidence="10">Belongs to the DPH1/DPH2 family.</text>
</comment>
<dbReference type="Gene3D" id="3.40.50.11850">
    <property type="entry name" value="Diphthamide synthesis DPH1/DPH2 domain 2"/>
    <property type="match status" value="1"/>
</dbReference>
<dbReference type="Gene3D" id="3.40.50.11840">
    <property type="entry name" value="Diphthamide synthesis DPH1/DPH2 domain 1"/>
    <property type="match status" value="1"/>
</dbReference>
<keyword evidence="10" id="KW-0004">4Fe-4S</keyword>
<evidence type="ECO:0000256" key="6">
    <source>
        <dbReference type="ARBA" id="ARBA00022723"/>
    </source>
</evidence>
<comment type="cofactor">
    <cofactor evidence="1 10">
        <name>[4Fe-4S] cluster</name>
        <dbReference type="ChEBI" id="CHEBI:49883"/>
    </cofactor>
</comment>
<dbReference type="InterPro" id="IPR016435">
    <property type="entry name" value="DPH1/DPH2"/>
</dbReference>
<sequence>MADSEAFDFQISKIIDVIRDTTAKRVGLQFPEGFKRRAAGIALEIEEATGAHVLISGNPCFGACDIDVDLARRVEILFHFGHAVLDDSSYAQNVYFIEVRSNADIGQVVSKSLKALEGERIGVITTVQHVHKLQTACEILQAHGKVCVIGKGDAKIAYPGQILGCNFSSARAELCDEYLYIGSGYFHPMGVALSTGRRVLIADPFVNEVRELDISKVLKQRSAVIGRSLDAALFGIIVCSKPGQERMALALRLQDMVRRHGKDARIIMMDLVTPDQLLQFKVDAFVNTACPRLAIDEVGRFNAPMLTPPELEIVLGEKKWEDMAFDEITA</sequence>
<dbReference type="Gene3D" id="3.40.50.11860">
    <property type="entry name" value="Diphthamide synthesis DPH1/DPH2 domain 3"/>
    <property type="match status" value="1"/>
</dbReference>
<dbReference type="InterPro" id="IPR022428">
    <property type="entry name" value="Dph2_arc"/>
</dbReference>
<dbReference type="InterPro" id="IPR042264">
    <property type="entry name" value="DPH1/DPH2_2"/>
</dbReference>
<keyword evidence="5 10" id="KW-0949">S-adenosyl-L-methionine</keyword>
<dbReference type="InterPro" id="IPR042265">
    <property type="entry name" value="DPH1/DPH2_3"/>
</dbReference>
<evidence type="ECO:0000313" key="11">
    <source>
        <dbReference type="EMBL" id="AGB50397.1"/>
    </source>
</evidence>
<dbReference type="InterPro" id="IPR035435">
    <property type="entry name" value="DPH1/DPH2_euk_archaea"/>
</dbReference>
<dbReference type="GeneID" id="14408313"/>
<dbReference type="SFLD" id="SFLDS00032">
    <property type="entry name" value="Radical_SAM_3-amino-3-carboxyp"/>
    <property type="match status" value="1"/>
</dbReference>
<evidence type="ECO:0000256" key="8">
    <source>
        <dbReference type="ARBA" id="ARBA00023014"/>
    </source>
</evidence>
<dbReference type="NCBIfam" id="TIGR00322">
    <property type="entry name" value="diphth2_R"/>
    <property type="match status" value="1"/>
</dbReference>
<dbReference type="GO" id="GO:0090560">
    <property type="term" value="F:2-(3-amino-3-carboxypropyl)histidine synthase activity"/>
    <property type="evidence" value="ECO:0007669"/>
    <property type="project" value="UniProtKB-UniRule"/>
</dbReference>
<keyword evidence="12" id="KW-1185">Reference proteome</keyword>
<evidence type="ECO:0000256" key="5">
    <source>
        <dbReference type="ARBA" id="ARBA00022691"/>
    </source>
</evidence>
<comment type="catalytic activity">
    <reaction evidence="9 10">
        <text>L-histidyl-[translation elongation factor 2] + S-adenosyl-L-methionine = 2-[(3S)-amino-3-carboxypropyl]-L-histidyl-[translation elongation factor 2] + S-methyl-5'-thioadenosine + H(+)</text>
        <dbReference type="Rhea" id="RHEA:36783"/>
        <dbReference type="Rhea" id="RHEA-COMP:9748"/>
        <dbReference type="Rhea" id="RHEA-COMP:9749"/>
        <dbReference type="ChEBI" id="CHEBI:15378"/>
        <dbReference type="ChEBI" id="CHEBI:17509"/>
        <dbReference type="ChEBI" id="CHEBI:29979"/>
        <dbReference type="ChEBI" id="CHEBI:59789"/>
        <dbReference type="ChEBI" id="CHEBI:73995"/>
        <dbReference type="EC" id="2.5.1.108"/>
    </reaction>
</comment>
<dbReference type="PANTHER" id="PTHR10762:SF1">
    <property type="entry name" value="2-(3-AMINO-3-CARBOXYPROPYL)HISTIDINE SYNTHASE SUBUNIT 1"/>
    <property type="match status" value="1"/>
</dbReference>
<dbReference type="GO" id="GO:0046872">
    <property type="term" value="F:metal ion binding"/>
    <property type="evidence" value="ECO:0007669"/>
    <property type="project" value="UniProtKB-KW"/>
</dbReference>
<dbReference type="NCBIfam" id="TIGR03682">
    <property type="entry name" value="arCOG04112"/>
    <property type="match status" value="1"/>
</dbReference>
<dbReference type="EMBL" id="CP003362">
    <property type="protein sequence ID" value="AGB50397.1"/>
    <property type="molecule type" value="Genomic_DNA"/>
</dbReference>
<dbReference type="Pfam" id="PF01866">
    <property type="entry name" value="Diphthamide_syn"/>
    <property type="match status" value="1"/>
</dbReference>
<dbReference type="PIRSF" id="PIRSF004967">
    <property type="entry name" value="DPH1"/>
    <property type="match status" value="1"/>
</dbReference>
<keyword evidence="6 10" id="KW-0479">Metal-binding</keyword>
<evidence type="ECO:0000256" key="4">
    <source>
        <dbReference type="ARBA" id="ARBA00022679"/>
    </source>
</evidence>